<dbReference type="OrthoDB" id="5406920at2759"/>
<dbReference type="AlphaFoldDB" id="W7HUG9"/>
<dbReference type="EMBL" id="KI966407">
    <property type="protein sequence ID" value="EWC47861.1"/>
    <property type="molecule type" value="Genomic_DNA"/>
</dbReference>
<gene>
    <name evidence="2" type="ORF">DRE_02743</name>
</gene>
<dbReference type="HOGENOM" id="CLU_1875360_0_0_1"/>
<evidence type="ECO:0000256" key="1">
    <source>
        <dbReference type="SAM" id="MobiDB-lite"/>
    </source>
</evidence>
<organism evidence="2 3">
    <name type="scientific">Drechslerella stenobrocha 248</name>
    <dbReference type="NCBI Taxonomy" id="1043628"/>
    <lineage>
        <taxon>Eukaryota</taxon>
        <taxon>Fungi</taxon>
        <taxon>Dikarya</taxon>
        <taxon>Ascomycota</taxon>
        <taxon>Pezizomycotina</taxon>
        <taxon>Orbiliomycetes</taxon>
        <taxon>Orbiliales</taxon>
        <taxon>Orbiliaceae</taxon>
        <taxon>Drechslerella</taxon>
    </lineage>
</organism>
<feature type="region of interest" description="Disordered" evidence="1">
    <location>
        <begin position="81"/>
        <end position="134"/>
    </location>
</feature>
<accession>W7HUG9</accession>
<sequence length="134" mass="14582">MVLGLPCQFDYRNVAYAFQRTFGHLLPRGLQNQDLVEGPWDQPNYLPTSPGGYNTAANQVGRIQAREQDQLAAGKVSGADIYQNGLPSATSRKSSRGSQRSNTSMGVKKEVRWDGDVLGGEEGPEKRGSISRAV</sequence>
<reference evidence="2 3" key="1">
    <citation type="submission" date="2013-05" db="EMBL/GenBank/DDBJ databases">
        <title>Drechslerella stenobrocha genome reveals carnivorous origination and mechanical trapping mechanism of predatory fungi.</title>
        <authorList>
            <person name="Liu X."/>
            <person name="Zhang W."/>
            <person name="Liu K."/>
        </authorList>
    </citation>
    <scope>NUCLEOTIDE SEQUENCE [LARGE SCALE GENOMIC DNA]</scope>
    <source>
        <strain evidence="2 3">248</strain>
    </source>
</reference>
<feature type="compositionally biased region" description="Polar residues" evidence="1">
    <location>
        <begin position="85"/>
        <end position="105"/>
    </location>
</feature>
<name>W7HUG9_9PEZI</name>
<protein>
    <submittedName>
        <fullName evidence="2">Uncharacterized protein</fullName>
    </submittedName>
</protein>
<proteinExistence type="predicted"/>
<dbReference type="Proteomes" id="UP000024837">
    <property type="component" value="Unassembled WGS sequence"/>
</dbReference>
<evidence type="ECO:0000313" key="2">
    <source>
        <dbReference type="EMBL" id="EWC47861.1"/>
    </source>
</evidence>
<evidence type="ECO:0000313" key="3">
    <source>
        <dbReference type="Proteomes" id="UP000024837"/>
    </source>
</evidence>
<keyword evidence="3" id="KW-1185">Reference proteome</keyword>